<sequence>MNARKEKTLHIAVLPIVELTEEDLQVPGIYQAKVEAGLNASDSAEAALNAFKERFDVISKESFVFFVFDPDEGRIISPSGRDVLKGRLIDQFNVVCTFMTGLIPCWVFDKFRMSLIDTAKKPVNPARAEVVRAMNGEPVFIRSSSHL</sequence>
<evidence type="ECO:0000313" key="1">
    <source>
        <dbReference type="EMBL" id="CEK42402.1"/>
    </source>
</evidence>
<dbReference type="AlphaFoldDB" id="A0A0G4E5Z7"/>
<dbReference type="EMBL" id="LN713927">
    <property type="protein sequence ID" value="CEK42402.1"/>
    <property type="molecule type" value="Genomic_DNA"/>
</dbReference>
<gene>
    <name evidence="1" type="ORF">PQBR55_0023</name>
</gene>
<accession>A0A0G4E5Z7</accession>
<name>A0A0G4E5Z7_PSEFS</name>
<geneLocation type="plasmid" evidence="1">
    <name>pQBR55</name>
</geneLocation>
<organism evidence="1">
    <name type="scientific">Pseudomonas fluorescens (strain SBW25)</name>
    <dbReference type="NCBI Taxonomy" id="216595"/>
    <lineage>
        <taxon>Bacteria</taxon>
        <taxon>Pseudomonadati</taxon>
        <taxon>Pseudomonadota</taxon>
        <taxon>Gammaproteobacteria</taxon>
        <taxon>Pseudomonadales</taxon>
        <taxon>Pseudomonadaceae</taxon>
        <taxon>Pseudomonas</taxon>
    </lineage>
</organism>
<protein>
    <submittedName>
        <fullName evidence="1">Uncharacterized protein</fullName>
    </submittedName>
</protein>
<reference evidence="1" key="2">
    <citation type="submission" date="2015-06" db="EMBL/GenBank/DDBJ databases">
        <title>Environmentally co-occuring mercury resistance plasmids are genetically and phenotypically diverse and confer variable context-dependent fitness effects.</title>
        <authorList>
            <person name="Hall J.P.J."/>
            <person name="Harrison E."/>
            <person name="Lilley A.K."/>
            <person name="Paterson S."/>
            <person name="Spiers A.J."/>
            <person name="Brockhurst M.A."/>
        </authorList>
    </citation>
    <scope>NUCLEOTIDE SEQUENCE [LARGE SCALE GENOMIC DNA]</scope>
    <source>
        <strain evidence="1">SBW25</strain>
        <plasmid evidence="1">pQBR55</plasmid>
    </source>
</reference>
<reference evidence="1" key="1">
    <citation type="submission" date="2014-12" db="EMBL/GenBank/DDBJ databases">
        <authorList>
            <person name="Hall J."/>
        </authorList>
    </citation>
    <scope>NUCLEOTIDE SEQUENCE [LARGE SCALE GENOMIC DNA]</scope>
    <source>
        <strain evidence="1">SBW25</strain>
        <plasmid evidence="1">pQBR55</plasmid>
    </source>
</reference>
<proteinExistence type="predicted"/>
<keyword evidence="1" id="KW-0614">Plasmid</keyword>